<dbReference type="InterPro" id="IPR003615">
    <property type="entry name" value="HNH_nuc"/>
</dbReference>
<evidence type="ECO:0000313" key="2">
    <source>
        <dbReference type="EMBL" id="WLH12886.1"/>
    </source>
</evidence>
<accession>A0ABY9GBK2</accession>
<name>A0ABY9GBK2_9PSED</name>
<sequence>MTVVTSITEIEENLQLFEDYLCEGTDEEQLFCSELIRKGSCFIAYEIENELRFSPSRYIGYSKNTIHSHIQREKDGKETNPAITKVLGKLTQSDNLEKKYLKYCSDLGVSPFNKKRKFWSLSLEGTDFTNNKISDEGFPEGKIVERKHTARERNAALVKSAKDAYKKSNKRLSCEACNFDFEKVYGERGSDYIEAHHIVPVSEMESSQKTKITDIAMVCSNCHRILHRSRPWLTVGQLKALITKKT</sequence>
<evidence type="ECO:0000313" key="3">
    <source>
        <dbReference type="Proteomes" id="UP001230339"/>
    </source>
</evidence>
<dbReference type="Gene3D" id="1.10.30.50">
    <property type="match status" value="1"/>
</dbReference>
<gene>
    <name evidence="2" type="ORF">PSH57_00505</name>
</gene>
<dbReference type="EMBL" id="CP117449">
    <property type="protein sequence ID" value="WLH12886.1"/>
    <property type="molecule type" value="Genomic_DNA"/>
</dbReference>
<keyword evidence="2" id="KW-0255">Endonuclease</keyword>
<keyword evidence="2" id="KW-0378">Hydrolase</keyword>
<dbReference type="InterPro" id="IPR002711">
    <property type="entry name" value="HNH"/>
</dbReference>
<keyword evidence="3" id="KW-1185">Reference proteome</keyword>
<dbReference type="RefSeq" id="WP_305387189.1">
    <property type="nucleotide sequence ID" value="NZ_CP117426.1"/>
</dbReference>
<protein>
    <submittedName>
        <fullName evidence="2">HNH endonuclease</fullName>
    </submittedName>
</protein>
<dbReference type="CDD" id="cd00085">
    <property type="entry name" value="HNHc"/>
    <property type="match status" value="1"/>
</dbReference>
<organism evidence="2 3">
    <name type="scientific">Pseudomonas hefeiensis</name>
    <dbReference type="NCBI Taxonomy" id="2738125"/>
    <lineage>
        <taxon>Bacteria</taxon>
        <taxon>Pseudomonadati</taxon>
        <taxon>Pseudomonadota</taxon>
        <taxon>Gammaproteobacteria</taxon>
        <taxon>Pseudomonadales</taxon>
        <taxon>Pseudomonadaceae</taxon>
        <taxon>Pseudomonas</taxon>
    </lineage>
</organism>
<dbReference type="Pfam" id="PF01844">
    <property type="entry name" value="HNH"/>
    <property type="match status" value="1"/>
</dbReference>
<reference evidence="2 3" key="1">
    <citation type="submission" date="2023-02" db="EMBL/GenBank/DDBJ databases">
        <title>Evolution of Hrp T3SS in non-pathogenic Pseudomonas fluorescens.</title>
        <authorList>
            <person name="Liao K."/>
            <person name="Wei H."/>
            <person name="Gu Y."/>
        </authorList>
    </citation>
    <scope>NUCLEOTIDE SEQUENCE [LARGE SCALE GENOMIC DNA]</scope>
    <source>
        <strain evidence="2 3">FP205</strain>
    </source>
</reference>
<keyword evidence="2" id="KW-0540">Nuclease</keyword>
<dbReference type="GO" id="GO:0004519">
    <property type="term" value="F:endonuclease activity"/>
    <property type="evidence" value="ECO:0007669"/>
    <property type="project" value="UniProtKB-KW"/>
</dbReference>
<dbReference type="Proteomes" id="UP001230339">
    <property type="component" value="Chromosome"/>
</dbReference>
<feature type="domain" description="HNH" evidence="1">
    <location>
        <begin position="174"/>
        <end position="228"/>
    </location>
</feature>
<proteinExistence type="predicted"/>
<evidence type="ECO:0000259" key="1">
    <source>
        <dbReference type="Pfam" id="PF01844"/>
    </source>
</evidence>